<accession>A0A1J5N097</accession>
<evidence type="ECO:0000259" key="1">
    <source>
        <dbReference type="Pfam" id="PF01937"/>
    </source>
</evidence>
<dbReference type="InterPro" id="IPR014444">
    <property type="entry name" value="PH1575-like"/>
</dbReference>
<dbReference type="Gene3D" id="1.10.285.20">
    <property type="entry name" value="Uncharacterised protein PF01937, DUF89, domain 2"/>
    <property type="match status" value="1"/>
</dbReference>
<dbReference type="InterPro" id="IPR002791">
    <property type="entry name" value="ARMT1-like_metal-bd"/>
</dbReference>
<reference evidence="2 3" key="1">
    <citation type="submission" date="2015-09" db="EMBL/GenBank/DDBJ databases">
        <title>Genome of Desulfovibrio dechloracetivorans BerOc1, a mercury methylating strain isolated from highly hydrocarbons and metals contaminated coastal sediments.</title>
        <authorList>
            <person name="Goni Urriza M."/>
            <person name="Gassie C."/>
            <person name="Bouchez O."/>
            <person name="Klopp C."/>
            <person name="Ranchou-Peyruse A."/>
            <person name="Remy G."/>
        </authorList>
    </citation>
    <scope>NUCLEOTIDE SEQUENCE [LARGE SCALE GENOMIC DNA]</scope>
    <source>
        <strain evidence="2 3">BerOc1</strain>
    </source>
</reference>
<dbReference type="EMBL" id="LKAQ01000001">
    <property type="protein sequence ID" value="OIQ51682.1"/>
    <property type="molecule type" value="Genomic_DNA"/>
</dbReference>
<evidence type="ECO:0000313" key="2">
    <source>
        <dbReference type="EMBL" id="OIQ51682.1"/>
    </source>
</evidence>
<proteinExistence type="predicted"/>
<organism evidence="2 3">
    <name type="scientific">Pseudodesulfovibrio hydrargyri</name>
    <dbReference type="NCBI Taxonomy" id="2125990"/>
    <lineage>
        <taxon>Bacteria</taxon>
        <taxon>Pseudomonadati</taxon>
        <taxon>Thermodesulfobacteriota</taxon>
        <taxon>Desulfovibrionia</taxon>
        <taxon>Desulfovibrionales</taxon>
        <taxon>Desulfovibrionaceae</taxon>
    </lineage>
</organism>
<dbReference type="PIRSF" id="PIRSF006593">
    <property type="entry name" value="UCP006593"/>
    <property type="match status" value="1"/>
</dbReference>
<name>A0A1J5N097_9BACT</name>
<protein>
    <recommendedName>
        <fullName evidence="1">Damage-control phosphatase ARMT1-like metal-binding domain-containing protein</fullName>
    </recommendedName>
</protein>
<comment type="caution">
    <text evidence="2">The sequence shown here is derived from an EMBL/GenBank/DDBJ whole genome shotgun (WGS) entry which is preliminary data.</text>
</comment>
<dbReference type="Gene3D" id="3.40.50.10880">
    <property type="entry name" value="Uncharacterised protein PF01937, DUF89, domain 3"/>
    <property type="match status" value="1"/>
</dbReference>
<feature type="domain" description="Damage-control phosphatase ARMT1-like metal-binding" evidence="1">
    <location>
        <begin position="3"/>
        <end position="275"/>
    </location>
</feature>
<dbReference type="OrthoDB" id="9796465at2"/>
<dbReference type="InterPro" id="IPR036075">
    <property type="entry name" value="ARMT-1-like_metal-bd_sf"/>
</dbReference>
<dbReference type="AlphaFoldDB" id="A0A1J5N097"/>
<keyword evidence="3" id="KW-1185">Reference proteome</keyword>
<dbReference type="SUPFAM" id="SSF111321">
    <property type="entry name" value="AF1104-like"/>
    <property type="match status" value="1"/>
</dbReference>
<evidence type="ECO:0000313" key="3">
    <source>
        <dbReference type="Proteomes" id="UP000181901"/>
    </source>
</evidence>
<dbReference type="RefSeq" id="WP_071543807.1">
    <property type="nucleotide sequence ID" value="NZ_LKAQ01000001.1"/>
</dbReference>
<sequence>MDTALECMPCFRRMAVREAEIACPDDPALREEIVARWEALLPRLDMDEPPPAIARQLAELVREISGCTDLYAQDKREANAFVLGLLPSLEERVEAQRGAGDPLGLALELAIIGNYIDRGVELDFDLEKELAEVAESVSPKVLAVLREKLVRGASVLILGDNTGEIVLDTLLVRELTRLGCEVTYAVRSRPVLNDATMADARTVGMTELCSVVESGVDTPGTVLSRCTVEFIERMRRSDVILSKGQGNFEALDGLWPGVFCAFKVKCPRIARKTGLEFGASALCMSVRERSDNGDGEEHA</sequence>
<gene>
    <name evidence="2" type="ORF">BerOc1_00137</name>
</gene>
<dbReference type="Pfam" id="PF01937">
    <property type="entry name" value="ARMT1-like_dom"/>
    <property type="match status" value="1"/>
</dbReference>
<dbReference type="Proteomes" id="UP000181901">
    <property type="component" value="Unassembled WGS sequence"/>
</dbReference>